<feature type="transmembrane region" description="Helical" evidence="1">
    <location>
        <begin position="244"/>
        <end position="265"/>
    </location>
</feature>
<proteinExistence type="predicted"/>
<protein>
    <submittedName>
        <fullName evidence="2">Conjugative transposon protein TraK</fullName>
    </submittedName>
</protein>
<dbReference type="Proteomes" id="UP000283310">
    <property type="component" value="Unassembled WGS sequence"/>
</dbReference>
<organism evidence="2 3">
    <name type="scientific">Bacteroides stercoris</name>
    <dbReference type="NCBI Taxonomy" id="46506"/>
    <lineage>
        <taxon>Bacteria</taxon>
        <taxon>Pseudomonadati</taxon>
        <taxon>Bacteroidota</taxon>
        <taxon>Bacteroidia</taxon>
        <taxon>Bacteroidales</taxon>
        <taxon>Bacteroidaceae</taxon>
        <taxon>Bacteroides</taxon>
    </lineage>
</organism>
<reference evidence="2 3" key="1">
    <citation type="submission" date="2018-08" db="EMBL/GenBank/DDBJ databases">
        <title>A genome reference for cultivated species of the human gut microbiota.</title>
        <authorList>
            <person name="Zou Y."/>
            <person name="Xue W."/>
            <person name="Luo G."/>
        </authorList>
    </citation>
    <scope>NUCLEOTIDE SEQUENCE [LARGE SCALE GENOMIC DNA]</scope>
    <source>
        <strain evidence="2 3">AF26-20BH</strain>
    </source>
</reference>
<evidence type="ECO:0000313" key="3">
    <source>
        <dbReference type="Proteomes" id="UP000283310"/>
    </source>
</evidence>
<keyword evidence="1" id="KW-1133">Transmembrane helix</keyword>
<evidence type="ECO:0000313" key="2">
    <source>
        <dbReference type="EMBL" id="RGR08346.1"/>
    </source>
</evidence>
<dbReference type="NCBIfam" id="TIGR03781">
    <property type="entry name" value="Bac_Flav_CT_K"/>
    <property type="match status" value="1"/>
</dbReference>
<dbReference type="AlphaFoldDB" id="A0A412DC35"/>
<gene>
    <name evidence="2" type="primary">traK</name>
    <name evidence="2" type="ORF">DWY65_15550</name>
</gene>
<dbReference type="EMBL" id="QRTW01000047">
    <property type="protein sequence ID" value="RGR08346.1"/>
    <property type="molecule type" value="Genomic_DNA"/>
</dbReference>
<keyword evidence="1" id="KW-0472">Membrane</keyword>
<name>A0A412DC35_BACSE</name>
<dbReference type="InterPro" id="IPR022276">
    <property type="entry name" value="Conjug_transposon_TraK"/>
</dbReference>
<sequence length="310" mass="35954">MEFKSLKNIETSFKQIRLFGIVFVVMCTLITGYAVWNSYTFAEAQRQKIYVLDGGKSLMLALSQDLSQNRPVEAREHVKRFHELFFTLSPDKNAIESNIKRSLFLADKSAFNYYRDLSEKGYYNRIISGNISQTIQIDSVSCNFDVYPYAVATYARQMIIRESSMTERSLVTRCRLLNAVRSDNNPHGFIMENFEITENKDLNTIKRQAMIRKILSPVNQAITHVRDWADEKLRHLCGRMTPEIRLAVILLMLLFFGGLSIYFTVSSIYRIGKEDGEILRIEHIRQLQLQGKDSTNIFNQSDNGRKRSEE</sequence>
<evidence type="ECO:0000256" key="1">
    <source>
        <dbReference type="SAM" id="Phobius"/>
    </source>
</evidence>
<comment type="caution">
    <text evidence="2">The sequence shown here is derived from an EMBL/GenBank/DDBJ whole genome shotgun (WGS) entry which is preliminary data.</text>
</comment>
<dbReference type="Pfam" id="PF13150">
    <property type="entry name" value="TraL_transposon"/>
    <property type="match status" value="1"/>
</dbReference>
<dbReference type="InterPro" id="IPR025050">
    <property type="entry name" value="TraL_transposon"/>
</dbReference>
<accession>A0A412DC35</accession>
<feature type="transmembrane region" description="Helical" evidence="1">
    <location>
        <begin position="16"/>
        <end position="36"/>
    </location>
</feature>
<keyword evidence="1" id="KW-0812">Transmembrane</keyword>